<dbReference type="Pfam" id="PF02557">
    <property type="entry name" value="VanY"/>
    <property type="match status" value="1"/>
</dbReference>
<dbReference type="SUPFAM" id="SSF55166">
    <property type="entry name" value="Hedgehog/DD-peptidase"/>
    <property type="match status" value="1"/>
</dbReference>
<dbReference type="InterPro" id="IPR058193">
    <property type="entry name" value="VanY/YodJ_core_dom"/>
</dbReference>
<dbReference type="GO" id="GO:0008233">
    <property type="term" value="F:peptidase activity"/>
    <property type="evidence" value="ECO:0007669"/>
    <property type="project" value="InterPro"/>
</dbReference>
<dbReference type="AlphaFoldDB" id="A0A9D1DQ17"/>
<dbReference type="CDD" id="cd14852">
    <property type="entry name" value="LD-carboxypeptidase"/>
    <property type="match status" value="1"/>
</dbReference>
<gene>
    <name evidence="2" type="ORF">IAA54_04735</name>
</gene>
<dbReference type="Proteomes" id="UP000886785">
    <property type="component" value="Unassembled WGS sequence"/>
</dbReference>
<dbReference type="PANTHER" id="PTHR34385:SF1">
    <property type="entry name" value="PEPTIDOGLYCAN L-ALANYL-D-GLUTAMATE ENDOPEPTIDASE CWLK"/>
    <property type="match status" value="1"/>
</dbReference>
<protein>
    <submittedName>
        <fullName evidence="2">M15 family metallopeptidase</fullName>
    </submittedName>
</protein>
<accession>A0A9D1DQ17</accession>
<evidence type="ECO:0000313" key="2">
    <source>
        <dbReference type="EMBL" id="HIR56954.1"/>
    </source>
</evidence>
<dbReference type="Gene3D" id="3.30.1380.10">
    <property type="match status" value="1"/>
</dbReference>
<sequence>MRRKNIGKMIVLGILTPAAVVAAVVMFVYAVQEPPKQAASVISPAETISVPPQKQDPSNTVTVPIDSGAFSVSAWQLVLVNSESKMPDSFQPQITEAFGVEMDERIVDPYMALYTQALDDGISLWISSVYRSPEKQQELFEREIEQNLRQGLSEPEAEQKAETAVQRPYYSEHNTGLAIDFNGVTDDFKHDDAYEWLLDHAEEYGFVLRYPEGKEDITGIMYEPWHFRYVGPENAIRMNELDLCLEEYIEYLKLHPQEASELST</sequence>
<dbReference type="PANTHER" id="PTHR34385">
    <property type="entry name" value="D-ALANYL-D-ALANINE CARBOXYPEPTIDASE"/>
    <property type="match status" value="1"/>
</dbReference>
<evidence type="ECO:0000259" key="1">
    <source>
        <dbReference type="Pfam" id="PF02557"/>
    </source>
</evidence>
<dbReference type="GO" id="GO:0006508">
    <property type="term" value="P:proteolysis"/>
    <property type="evidence" value="ECO:0007669"/>
    <property type="project" value="InterPro"/>
</dbReference>
<name>A0A9D1DQ17_9FIRM</name>
<proteinExistence type="predicted"/>
<dbReference type="InterPro" id="IPR052179">
    <property type="entry name" value="DD-CPase-like"/>
</dbReference>
<comment type="caution">
    <text evidence="2">The sequence shown here is derived from an EMBL/GenBank/DDBJ whole genome shotgun (WGS) entry which is preliminary data.</text>
</comment>
<dbReference type="EMBL" id="DVHF01000051">
    <property type="protein sequence ID" value="HIR56954.1"/>
    <property type="molecule type" value="Genomic_DNA"/>
</dbReference>
<organism evidence="2 3">
    <name type="scientific">Candidatus Gallacutalibacter pullicola</name>
    <dbReference type="NCBI Taxonomy" id="2840830"/>
    <lineage>
        <taxon>Bacteria</taxon>
        <taxon>Bacillati</taxon>
        <taxon>Bacillota</taxon>
        <taxon>Clostridia</taxon>
        <taxon>Eubacteriales</taxon>
        <taxon>Candidatus Gallacutalibacter</taxon>
    </lineage>
</organism>
<dbReference type="InterPro" id="IPR003709">
    <property type="entry name" value="VanY-like_core_dom"/>
</dbReference>
<dbReference type="InterPro" id="IPR009045">
    <property type="entry name" value="Zn_M74/Hedgehog-like"/>
</dbReference>
<reference evidence="2" key="1">
    <citation type="submission" date="2020-10" db="EMBL/GenBank/DDBJ databases">
        <authorList>
            <person name="Gilroy R."/>
        </authorList>
    </citation>
    <scope>NUCLEOTIDE SEQUENCE</scope>
    <source>
        <strain evidence="2">ChiSjej1B19-7085</strain>
    </source>
</reference>
<reference evidence="2" key="2">
    <citation type="journal article" date="2021" name="PeerJ">
        <title>Extensive microbial diversity within the chicken gut microbiome revealed by metagenomics and culture.</title>
        <authorList>
            <person name="Gilroy R."/>
            <person name="Ravi A."/>
            <person name="Getino M."/>
            <person name="Pursley I."/>
            <person name="Horton D.L."/>
            <person name="Alikhan N.F."/>
            <person name="Baker D."/>
            <person name="Gharbi K."/>
            <person name="Hall N."/>
            <person name="Watson M."/>
            <person name="Adriaenssens E.M."/>
            <person name="Foster-Nyarko E."/>
            <person name="Jarju S."/>
            <person name="Secka A."/>
            <person name="Antonio M."/>
            <person name="Oren A."/>
            <person name="Chaudhuri R.R."/>
            <person name="La Ragione R."/>
            <person name="Hildebrand F."/>
            <person name="Pallen M.J."/>
        </authorList>
    </citation>
    <scope>NUCLEOTIDE SEQUENCE</scope>
    <source>
        <strain evidence="2">ChiSjej1B19-7085</strain>
    </source>
</reference>
<evidence type="ECO:0000313" key="3">
    <source>
        <dbReference type="Proteomes" id="UP000886785"/>
    </source>
</evidence>
<feature type="domain" description="D-alanyl-D-alanine carboxypeptidase-like core" evidence="1">
    <location>
        <begin position="101"/>
        <end position="231"/>
    </location>
</feature>